<name>A0A1L4BR00_9GAMM</name>
<dbReference type="KEGG" id="frx:F7310_02350"/>
<dbReference type="PROSITE" id="PS51257">
    <property type="entry name" value="PROKAR_LIPOPROTEIN"/>
    <property type="match status" value="1"/>
</dbReference>
<dbReference type="RefSeq" id="WP_072711475.1">
    <property type="nucleotide sequence ID" value="NZ_CP016796.1"/>
</dbReference>
<dbReference type="EMBL" id="CP016796">
    <property type="protein sequence ID" value="API86262.1"/>
    <property type="molecule type" value="Genomic_DNA"/>
</dbReference>
<keyword evidence="2" id="KW-1185">Reference proteome</keyword>
<dbReference type="OrthoDB" id="5604346at2"/>
<proteinExistence type="predicted"/>
<gene>
    <name evidence="1" type="ORF">F7310_02350</name>
</gene>
<protein>
    <submittedName>
        <fullName evidence="1">Uncharacterized protein</fullName>
    </submittedName>
</protein>
<evidence type="ECO:0000313" key="2">
    <source>
        <dbReference type="Proteomes" id="UP000184222"/>
    </source>
</evidence>
<dbReference type="AlphaFoldDB" id="A0A1L4BR00"/>
<accession>A0A1L4BR00</accession>
<sequence length="157" mass="18011">MNKKILAICLVSFAVSSCSTVEDGIQDNIDHYKKLTRYGEVKPVEYSKHTNSVEGINFLVANYPDQIINLKGSDDFDKRYDKLISYLKDNGYTIMSNEKLPLTATVIAEVNKPMPDLKYIGVLMQQNTRLQQTVYNISYGGNKFKARKFYNDYKKTL</sequence>
<evidence type="ECO:0000313" key="1">
    <source>
        <dbReference type="EMBL" id="API86262.1"/>
    </source>
</evidence>
<dbReference type="Proteomes" id="UP000184222">
    <property type="component" value="Chromosome"/>
</dbReference>
<organism evidence="1 2">
    <name type="scientific">Francisella uliginis</name>
    <dbReference type="NCBI Taxonomy" id="573570"/>
    <lineage>
        <taxon>Bacteria</taxon>
        <taxon>Pseudomonadati</taxon>
        <taxon>Pseudomonadota</taxon>
        <taxon>Gammaproteobacteria</taxon>
        <taxon>Thiotrichales</taxon>
        <taxon>Francisellaceae</taxon>
        <taxon>Francisella</taxon>
    </lineage>
</organism>
<reference evidence="1 2" key="1">
    <citation type="journal article" date="2016" name="Appl. Environ. Microbiol.">
        <title>Whole genome relationships among Francisella bacteria of diverse origin define new species and provide specific regions for detection.</title>
        <authorList>
            <person name="Challacombe J.F."/>
            <person name="Petersen J.M."/>
            <person name="Gallegos-Graves V."/>
            <person name="Hodge D."/>
            <person name="Pillai S."/>
            <person name="Kuske C.R."/>
        </authorList>
    </citation>
    <scope>NUCLEOTIDE SEQUENCE [LARGE SCALE GENOMIC DNA]</scope>
    <source>
        <strain evidence="2">TX07-7310</strain>
    </source>
</reference>